<dbReference type="PROSITE" id="PS50011">
    <property type="entry name" value="PROTEIN_KINASE_DOM"/>
    <property type="match status" value="1"/>
</dbReference>
<reference evidence="3 4" key="1">
    <citation type="journal article" date="2014" name="PLoS Genet.">
        <title>Signature Gene Expression Reveals Novel Clues to the Molecular Mechanisms of Dimorphic Transition in Penicillium marneffei.</title>
        <authorList>
            <person name="Yang E."/>
            <person name="Wang G."/>
            <person name="Cai J."/>
            <person name="Woo P.C."/>
            <person name="Lau S.K."/>
            <person name="Yuen K.-Y."/>
            <person name="Chow W.-N."/>
            <person name="Lin X."/>
        </authorList>
    </citation>
    <scope>NUCLEOTIDE SEQUENCE [LARGE SCALE GENOMIC DNA]</scope>
    <source>
        <strain evidence="3 4">PM1</strain>
    </source>
</reference>
<dbReference type="Gene3D" id="1.10.510.10">
    <property type="entry name" value="Transferase(Phosphotransferase) domain 1"/>
    <property type="match status" value="1"/>
</dbReference>
<evidence type="ECO:0000256" key="1">
    <source>
        <dbReference type="SAM" id="Phobius"/>
    </source>
</evidence>
<dbReference type="EMBL" id="JPOX01000008">
    <property type="protein sequence ID" value="KFX50197.1"/>
    <property type="molecule type" value="Genomic_DNA"/>
</dbReference>
<keyword evidence="3" id="KW-0808">Transferase</keyword>
<dbReference type="AlphaFoldDB" id="A0A093XY66"/>
<dbReference type="InterPro" id="IPR000719">
    <property type="entry name" value="Prot_kinase_dom"/>
</dbReference>
<dbReference type="GO" id="GO:0004674">
    <property type="term" value="F:protein serine/threonine kinase activity"/>
    <property type="evidence" value="ECO:0007669"/>
    <property type="project" value="TreeGrafter"/>
</dbReference>
<dbReference type="InterPro" id="IPR011009">
    <property type="entry name" value="Kinase-like_dom_sf"/>
</dbReference>
<feature type="transmembrane region" description="Helical" evidence="1">
    <location>
        <begin position="276"/>
        <end position="295"/>
    </location>
</feature>
<keyword evidence="1" id="KW-1133">Transmembrane helix</keyword>
<gene>
    <name evidence="3" type="ORF">GQ26_0083350</name>
</gene>
<comment type="caution">
    <text evidence="3">The sequence shown here is derived from an EMBL/GenBank/DDBJ whole genome shotgun (WGS) entry which is preliminary data.</text>
</comment>
<evidence type="ECO:0000313" key="4">
    <source>
        <dbReference type="Proteomes" id="UP000029285"/>
    </source>
</evidence>
<dbReference type="EMBL" id="JPOX01000008">
    <property type="protein sequence ID" value="KFX50195.1"/>
    <property type="molecule type" value="Genomic_DNA"/>
</dbReference>
<dbReference type="PANTHER" id="PTHR44329">
    <property type="entry name" value="SERINE/THREONINE-PROTEIN KINASE TNNI3K-RELATED"/>
    <property type="match status" value="1"/>
</dbReference>
<sequence length="299" mass="33517">MAESLFIDLSGNPIPDDDIIGYGGSGVVVRRDGWAIKIPRRHPWSCEADLQSNIKVLQHEQEVYRRLNLKSDDYGDCIVPCARLCTNAIQLTVMENGDLRSYLDKNRPPHSMQIAWFRQMARALEQIHSKSVILADIASRNFLLDSDFSIKVCDFSEASILPLGTIMETADDDGYSIQTDIGLLGSVFYEVITGQPCDFDLFEGNDDRATLPHRLSLPSTDTLWMSQIIEKCWVGGFQNAYALSQALEIFDLEQKKPHINGKYSIPLPNFRGTLESSYIVLAITLGALAAVTIWARRKT</sequence>
<dbReference type="Pfam" id="PF07714">
    <property type="entry name" value="PK_Tyr_Ser-Thr"/>
    <property type="match status" value="1"/>
</dbReference>
<proteinExistence type="predicted"/>
<protein>
    <submittedName>
        <fullName evidence="3">Serine/threonine-protein kinase HT1</fullName>
    </submittedName>
</protein>
<feature type="domain" description="Protein kinase" evidence="2">
    <location>
        <begin position="14"/>
        <end position="259"/>
    </location>
</feature>
<dbReference type="EMBL" id="JPOX01000008">
    <property type="protein sequence ID" value="KFX50198.1"/>
    <property type="molecule type" value="Genomic_DNA"/>
</dbReference>
<evidence type="ECO:0000313" key="3">
    <source>
        <dbReference type="EMBL" id="KFX50198.1"/>
    </source>
</evidence>
<keyword evidence="1" id="KW-0812">Transmembrane</keyword>
<dbReference type="EMBL" id="JPOX01000008">
    <property type="protein sequence ID" value="KFX50196.1"/>
    <property type="molecule type" value="Genomic_DNA"/>
</dbReference>
<evidence type="ECO:0000259" key="2">
    <source>
        <dbReference type="PROSITE" id="PS50011"/>
    </source>
</evidence>
<keyword evidence="3" id="KW-0418">Kinase</keyword>
<dbReference type="SUPFAM" id="SSF56112">
    <property type="entry name" value="Protein kinase-like (PK-like)"/>
    <property type="match status" value="1"/>
</dbReference>
<organism evidence="3">
    <name type="scientific">Talaromyces marneffei PM1</name>
    <dbReference type="NCBI Taxonomy" id="1077442"/>
    <lineage>
        <taxon>Eukaryota</taxon>
        <taxon>Fungi</taxon>
        <taxon>Dikarya</taxon>
        <taxon>Ascomycota</taxon>
        <taxon>Pezizomycotina</taxon>
        <taxon>Eurotiomycetes</taxon>
        <taxon>Eurotiomycetidae</taxon>
        <taxon>Eurotiales</taxon>
        <taxon>Trichocomaceae</taxon>
        <taxon>Talaromyces</taxon>
        <taxon>Talaromyces sect. Talaromyces</taxon>
    </lineage>
</organism>
<dbReference type="HOGENOM" id="CLU_000288_31_7_1"/>
<keyword evidence="1" id="KW-0472">Membrane</keyword>
<dbReference type="InterPro" id="IPR001245">
    <property type="entry name" value="Ser-Thr/Tyr_kinase_cat_dom"/>
</dbReference>
<dbReference type="InterPro" id="IPR051681">
    <property type="entry name" value="Ser/Thr_Kinases-Pseudokinases"/>
</dbReference>
<dbReference type="GO" id="GO:0005524">
    <property type="term" value="F:ATP binding"/>
    <property type="evidence" value="ECO:0007669"/>
    <property type="project" value="InterPro"/>
</dbReference>
<name>A0A093XY66_TALMA</name>
<accession>A0A093XY66</accession>